<dbReference type="InterPro" id="IPR053848">
    <property type="entry name" value="IMS_HHH_1"/>
</dbReference>
<dbReference type="NCBIfam" id="NF002677">
    <property type="entry name" value="PRK02406.1"/>
    <property type="match status" value="1"/>
</dbReference>
<comment type="caution">
    <text evidence="15">The sequence shown here is derived from an EMBL/GenBank/DDBJ whole genome shotgun (WGS) entry which is preliminary data.</text>
</comment>
<proteinExistence type="inferred from homology"/>
<feature type="domain" description="UmuC" evidence="14">
    <location>
        <begin position="9"/>
        <end position="191"/>
    </location>
</feature>
<organism evidence="15 16">
    <name type="scientific">Breznakia blatticola</name>
    <dbReference type="NCBI Taxonomy" id="1754012"/>
    <lineage>
        <taxon>Bacteria</taxon>
        <taxon>Bacillati</taxon>
        <taxon>Bacillota</taxon>
        <taxon>Erysipelotrichia</taxon>
        <taxon>Erysipelotrichales</taxon>
        <taxon>Erysipelotrichaceae</taxon>
        <taxon>Breznakia</taxon>
    </lineage>
</organism>
<keyword evidence="4 13" id="KW-0808">Transferase</keyword>
<evidence type="ECO:0000256" key="3">
    <source>
        <dbReference type="ARBA" id="ARBA00022490"/>
    </source>
</evidence>
<feature type="binding site" evidence="13">
    <location>
        <position position="109"/>
    </location>
    <ligand>
        <name>Mg(2+)</name>
        <dbReference type="ChEBI" id="CHEBI:18420"/>
    </ligand>
</feature>
<evidence type="ECO:0000256" key="5">
    <source>
        <dbReference type="ARBA" id="ARBA00022695"/>
    </source>
</evidence>
<evidence type="ECO:0000313" key="16">
    <source>
        <dbReference type="Proteomes" id="UP000294743"/>
    </source>
</evidence>
<keyword evidence="13" id="KW-0239">DNA-directed DNA polymerase</keyword>
<dbReference type="GO" id="GO:0000287">
    <property type="term" value="F:magnesium ion binding"/>
    <property type="evidence" value="ECO:0007669"/>
    <property type="project" value="UniProtKB-UniRule"/>
</dbReference>
<keyword evidence="9 13" id="KW-0460">Magnesium</keyword>
<dbReference type="InterPro" id="IPR022880">
    <property type="entry name" value="DNApol_IV"/>
</dbReference>
<evidence type="ECO:0000256" key="1">
    <source>
        <dbReference type="ARBA" id="ARBA00004496"/>
    </source>
</evidence>
<dbReference type="Gene3D" id="3.30.1490.100">
    <property type="entry name" value="DNA polymerase, Y-family, little finger domain"/>
    <property type="match status" value="1"/>
</dbReference>
<dbReference type="InterPro" id="IPR043502">
    <property type="entry name" value="DNA/RNA_pol_sf"/>
</dbReference>
<dbReference type="InterPro" id="IPR001126">
    <property type="entry name" value="UmuC"/>
</dbReference>
<keyword evidence="8 13" id="KW-0227">DNA damage</keyword>
<evidence type="ECO:0000256" key="6">
    <source>
        <dbReference type="ARBA" id="ARBA00022705"/>
    </source>
</evidence>
<keyword evidence="16" id="KW-1185">Reference proteome</keyword>
<evidence type="ECO:0000256" key="13">
    <source>
        <dbReference type="HAMAP-Rule" id="MF_01113"/>
    </source>
</evidence>
<dbReference type="PROSITE" id="PS50173">
    <property type="entry name" value="UMUC"/>
    <property type="match status" value="1"/>
</dbReference>
<evidence type="ECO:0000256" key="8">
    <source>
        <dbReference type="ARBA" id="ARBA00022763"/>
    </source>
</evidence>
<dbReference type="GO" id="GO:0005829">
    <property type="term" value="C:cytosol"/>
    <property type="evidence" value="ECO:0007669"/>
    <property type="project" value="TreeGrafter"/>
</dbReference>
<dbReference type="GO" id="GO:0006261">
    <property type="term" value="P:DNA-templated DNA replication"/>
    <property type="evidence" value="ECO:0007669"/>
    <property type="project" value="UniProtKB-UniRule"/>
</dbReference>
<dbReference type="GO" id="GO:0042276">
    <property type="term" value="P:error-prone translesion synthesis"/>
    <property type="evidence" value="ECO:0007669"/>
    <property type="project" value="TreeGrafter"/>
</dbReference>
<evidence type="ECO:0000256" key="2">
    <source>
        <dbReference type="ARBA" id="ARBA00010945"/>
    </source>
</evidence>
<dbReference type="InterPro" id="IPR017961">
    <property type="entry name" value="DNA_pol_Y-fam_little_finger"/>
</dbReference>
<dbReference type="InterPro" id="IPR043128">
    <property type="entry name" value="Rev_trsase/Diguanyl_cyclase"/>
</dbReference>
<dbReference type="CDD" id="cd03586">
    <property type="entry name" value="PolY_Pol_IV_kappa"/>
    <property type="match status" value="1"/>
</dbReference>
<keyword evidence="3 13" id="KW-0963">Cytoplasm</keyword>
<evidence type="ECO:0000256" key="9">
    <source>
        <dbReference type="ARBA" id="ARBA00022842"/>
    </source>
</evidence>
<evidence type="ECO:0000256" key="7">
    <source>
        <dbReference type="ARBA" id="ARBA00022723"/>
    </source>
</evidence>
<dbReference type="SUPFAM" id="SSF100879">
    <property type="entry name" value="Lesion bypass DNA polymerase (Y-family), little finger domain"/>
    <property type="match status" value="1"/>
</dbReference>
<keyword evidence="13" id="KW-0515">Mutator protein</keyword>
<dbReference type="AlphaFoldDB" id="A0A4R7ZI84"/>
<dbReference type="EMBL" id="SODD01000028">
    <property type="protein sequence ID" value="TDW16131.1"/>
    <property type="molecule type" value="Genomic_DNA"/>
</dbReference>
<dbReference type="InterPro" id="IPR036775">
    <property type="entry name" value="DNA_pol_Y-fam_lit_finger_sf"/>
</dbReference>
<comment type="catalytic activity">
    <reaction evidence="12 13">
        <text>DNA(n) + a 2'-deoxyribonucleoside 5'-triphosphate = DNA(n+1) + diphosphate</text>
        <dbReference type="Rhea" id="RHEA:22508"/>
        <dbReference type="Rhea" id="RHEA-COMP:17339"/>
        <dbReference type="Rhea" id="RHEA-COMP:17340"/>
        <dbReference type="ChEBI" id="CHEBI:33019"/>
        <dbReference type="ChEBI" id="CHEBI:61560"/>
        <dbReference type="ChEBI" id="CHEBI:173112"/>
        <dbReference type="EC" id="2.7.7.7"/>
    </reaction>
</comment>
<evidence type="ECO:0000313" key="15">
    <source>
        <dbReference type="EMBL" id="TDW16131.1"/>
    </source>
</evidence>
<evidence type="ECO:0000256" key="11">
    <source>
        <dbReference type="ARBA" id="ARBA00023204"/>
    </source>
</evidence>
<dbReference type="GO" id="GO:0006281">
    <property type="term" value="P:DNA repair"/>
    <property type="evidence" value="ECO:0007669"/>
    <property type="project" value="UniProtKB-UniRule"/>
</dbReference>
<keyword evidence="5 13" id="KW-0548">Nucleotidyltransferase</keyword>
<dbReference type="Pfam" id="PF11799">
    <property type="entry name" value="IMS_C"/>
    <property type="match status" value="1"/>
</dbReference>
<comment type="subunit">
    <text evidence="13">Monomer.</text>
</comment>
<dbReference type="GO" id="GO:0009432">
    <property type="term" value="P:SOS response"/>
    <property type="evidence" value="ECO:0007669"/>
    <property type="project" value="TreeGrafter"/>
</dbReference>
<dbReference type="PANTHER" id="PTHR11076:SF35">
    <property type="entry name" value="DNA REPAIR PROTEIN HOMOLOG YOBH"/>
    <property type="match status" value="1"/>
</dbReference>
<dbReference type="Pfam" id="PF21999">
    <property type="entry name" value="IMS_HHH_1"/>
    <property type="match status" value="1"/>
</dbReference>
<keyword evidence="10 13" id="KW-0238">DNA-binding</keyword>
<evidence type="ECO:0000256" key="4">
    <source>
        <dbReference type="ARBA" id="ARBA00022679"/>
    </source>
</evidence>
<feature type="active site" evidence="13">
    <location>
        <position position="110"/>
    </location>
</feature>
<dbReference type="GO" id="GO:0003684">
    <property type="term" value="F:damaged DNA binding"/>
    <property type="evidence" value="ECO:0007669"/>
    <property type="project" value="InterPro"/>
</dbReference>
<dbReference type="EC" id="2.7.7.7" evidence="13"/>
<comment type="similarity">
    <text evidence="2 13">Belongs to the DNA polymerase type-Y family.</text>
</comment>
<gene>
    <name evidence="13" type="primary">dinB</name>
    <name evidence="15" type="ORF">EDD63_12835</name>
</gene>
<keyword evidence="11 13" id="KW-0234">DNA repair</keyword>
<dbReference type="PANTHER" id="PTHR11076">
    <property type="entry name" value="DNA REPAIR POLYMERASE UMUC / TRANSFERASE FAMILY MEMBER"/>
    <property type="match status" value="1"/>
</dbReference>
<dbReference type="Gene3D" id="1.10.150.20">
    <property type="entry name" value="5' to 3' exonuclease, C-terminal subdomain"/>
    <property type="match status" value="1"/>
</dbReference>
<keyword evidence="7 13" id="KW-0479">Metal-binding</keyword>
<sequence length="421" mass="47796">MIQHEMRTILHIDINHCYAQIEEMLTPPLRDVPMAVGGDESQRHGIILAKNMKAKPFKIVTGEPIRNALKKCPDLHIVQADMKKYTYYTSKVKEIYHEYSDRVEDFGLDEAWVDVTDSLRIYGSGMQIAQEIQRRVYHEYGLTVSIGVSFNKVFAKLGSDYKKPSGLTEITQENFKTFAWQLPVSYLLMVGHATTKKLHDLHIYTIGDLACASTTLLKQKFGKMGLLIWSYANGMEASEVTLETFTTPPKSIGNSWTTPKDITNANEARIVLERLSNSVACRLREKEFMAKVITLSVRDTNLHRFTHQRKIPVAIDTCSEILQIAMQLLAESYDFVLPIRSIGVHASQLTKTNMYYQLNFFEDTVAKAKNRKIEIVVEDIRKKYGFYSVNSASSLVDRAFSSVDPKGNHTIHPVGFLKGNS</sequence>
<evidence type="ECO:0000259" key="14">
    <source>
        <dbReference type="PROSITE" id="PS50173"/>
    </source>
</evidence>
<feature type="binding site" evidence="13">
    <location>
        <position position="13"/>
    </location>
    <ligand>
        <name>Mg(2+)</name>
        <dbReference type="ChEBI" id="CHEBI:18420"/>
    </ligand>
</feature>
<comment type="cofactor">
    <cofactor evidence="13">
        <name>Mg(2+)</name>
        <dbReference type="ChEBI" id="CHEBI:18420"/>
    </cofactor>
    <text evidence="13">Binds 2 magnesium ions per subunit.</text>
</comment>
<dbReference type="Gene3D" id="3.30.70.270">
    <property type="match status" value="1"/>
</dbReference>
<dbReference type="GO" id="GO:0003887">
    <property type="term" value="F:DNA-directed DNA polymerase activity"/>
    <property type="evidence" value="ECO:0007669"/>
    <property type="project" value="UniProtKB-UniRule"/>
</dbReference>
<dbReference type="Proteomes" id="UP000294743">
    <property type="component" value="Unassembled WGS sequence"/>
</dbReference>
<comment type="subcellular location">
    <subcellularLocation>
        <location evidence="1 13">Cytoplasm</location>
    </subcellularLocation>
</comment>
<name>A0A4R7ZI84_9FIRM</name>
<dbReference type="SUPFAM" id="SSF56672">
    <property type="entry name" value="DNA/RNA polymerases"/>
    <property type="match status" value="1"/>
</dbReference>
<dbReference type="HAMAP" id="MF_01113">
    <property type="entry name" value="DNApol_IV"/>
    <property type="match status" value="1"/>
</dbReference>
<dbReference type="Pfam" id="PF00817">
    <property type="entry name" value="IMS"/>
    <property type="match status" value="1"/>
</dbReference>
<dbReference type="Gene3D" id="3.40.1170.60">
    <property type="match status" value="1"/>
</dbReference>
<evidence type="ECO:0000256" key="12">
    <source>
        <dbReference type="ARBA" id="ARBA00049244"/>
    </source>
</evidence>
<accession>A0A4R7ZI84</accession>
<dbReference type="RefSeq" id="WP_243833753.1">
    <property type="nucleotide sequence ID" value="NZ_SODD01000028.1"/>
</dbReference>
<dbReference type="InterPro" id="IPR050116">
    <property type="entry name" value="DNA_polymerase-Y"/>
</dbReference>
<protein>
    <recommendedName>
        <fullName evidence="13">DNA polymerase IV</fullName>
        <shortName evidence="13">Pol IV</shortName>
        <ecNumber evidence="13">2.7.7.7</ecNumber>
    </recommendedName>
</protein>
<reference evidence="15 16" key="1">
    <citation type="submission" date="2019-03" db="EMBL/GenBank/DDBJ databases">
        <title>Genomic Encyclopedia of Type Strains, Phase IV (KMG-IV): sequencing the most valuable type-strain genomes for metagenomic binning, comparative biology and taxonomic classification.</title>
        <authorList>
            <person name="Goeker M."/>
        </authorList>
    </citation>
    <scope>NUCLEOTIDE SEQUENCE [LARGE SCALE GENOMIC DNA]</scope>
    <source>
        <strain evidence="15 16">DSM 28867</strain>
    </source>
</reference>
<feature type="site" description="Substrate discrimination" evidence="13">
    <location>
        <position position="18"/>
    </location>
</feature>
<evidence type="ECO:0000256" key="10">
    <source>
        <dbReference type="ARBA" id="ARBA00023125"/>
    </source>
</evidence>
<comment type="function">
    <text evidence="13">Poorly processive, error-prone DNA polymerase involved in untargeted mutagenesis. Copies undamaged DNA at stalled replication forks, which arise in vivo from mismatched or misaligned primer ends. These misaligned primers can be extended by PolIV. Exhibits no 3'-5' exonuclease (proofreading) activity. May be involved in translesional synthesis, in conjunction with the beta clamp from PolIII.</text>
</comment>
<keyword evidence="6 13" id="KW-0235">DNA replication</keyword>